<evidence type="ECO:0000256" key="3">
    <source>
        <dbReference type="ARBA" id="ARBA00022692"/>
    </source>
</evidence>
<feature type="transmembrane region" description="Helical" evidence="6">
    <location>
        <begin position="89"/>
        <end position="114"/>
    </location>
</feature>
<evidence type="ECO:0000256" key="6">
    <source>
        <dbReference type="SAM" id="Phobius"/>
    </source>
</evidence>
<evidence type="ECO:0000259" key="7">
    <source>
        <dbReference type="Pfam" id="PF03600"/>
    </source>
</evidence>
<feature type="transmembrane region" description="Helical" evidence="6">
    <location>
        <begin position="165"/>
        <end position="187"/>
    </location>
</feature>
<feature type="transmembrane region" description="Helical" evidence="6">
    <location>
        <begin position="46"/>
        <end position="68"/>
    </location>
</feature>
<dbReference type="Proteomes" id="UP000886891">
    <property type="component" value="Unassembled WGS sequence"/>
</dbReference>
<dbReference type="InterPro" id="IPR004680">
    <property type="entry name" value="Cit_transptr-like_dom"/>
</dbReference>
<gene>
    <name evidence="8" type="ORF">IAB14_05505</name>
</gene>
<reference evidence="8" key="1">
    <citation type="submission" date="2020-10" db="EMBL/GenBank/DDBJ databases">
        <authorList>
            <person name="Gilroy R."/>
        </authorList>
    </citation>
    <scope>NUCLEOTIDE SEQUENCE</scope>
    <source>
        <strain evidence="8">23406</strain>
    </source>
</reference>
<evidence type="ECO:0000256" key="4">
    <source>
        <dbReference type="ARBA" id="ARBA00022989"/>
    </source>
</evidence>
<name>A0A9D1ND06_9FIRM</name>
<feature type="transmembrane region" description="Helical" evidence="6">
    <location>
        <begin position="212"/>
        <end position="245"/>
    </location>
</feature>
<feature type="transmembrane region" description="Helical" evidence="6">
    <location>
        <begin position="126"/>
        <end position="144"/>
    </location>
</feature>
<dbReference type="AlphaFoldDB" id="A0A9D1ND06"/>
<feature type="domain" description="Citrate transporter-like" evidence="7">
    <location>
        <begin position="22"/>
        <end position="314"/>
    </location>
</feature>
<keyword evidence="4 6" id="KW-1133">Transmembrane helix</keyword>
<evidence type="ECO:0000256" key="2">
    <source>
        <dbReference type="ARBA" id="ARBA00022448"/>
    </source>
</evidence>
<organism evidence="8 9">
    <name type="scientific">Candidatus Stercoripulliclostridium merdipullorum</name>
    <dbReference type="NCBI Taxonomy" id="2840952"/>
    <lineage>
        <taxon>Bacteria</taxon>
        <taxon>Bacillati</taxon>
        <taxon>Bacillota</taxon>
        <taxon>Clostridia</taxon>
        <taxon>Eubacteriales</taxon>
        <taxon>Candidatus Stercoripulliclostridium</taxon>
    </lineage>
</organism>
<evidence type="ECO:0000313" key="8">
    <source>
        <dbReference type="EMBL" id="HIV00545.1"/>
    </source>
</evidence>
<dbReference type="GO" id="GO:0055085">
    <property type="term" value="P:transmembrane transport"/>
    <property type="evidence" value="ECO:0007669"/>
    <property type="project" value="InterPro"/>
</dbReference>
<evidence type="ECO:0000256" key="1">
    <source>
        <dbReference type="ARBA" id="ARBA00004141"/>
    </source>
</evidence>
<feature type="transmembrane region" description="Helical" evidence="6">
    <location>
        <begin position="355"/>
        <end position="376"/>
    </location>
</feature>
<proteinExistence type="predicted"/>
<dbReference type="PANTHER" id="PTHR43568">
    <property type="entry name" value="P PROTEIN"/>
    <property type="match status" value="1"/>
</dbReference>
<comment type="caution">
    <text evidence="8">The sequence shown here is derived from an EMBL/GenBank/DDBJ whole genome shotgun (WGS) entry which is preliminary data.</text>
</comment>
<protein>
    <submittedName>
        <fullName evidence="8">Citrate transporter</fullName>
    </submittedName>
</protein>
<dbReference type="EMBL" id="DVOH01000040">
    <property type="protein sequence ID" value="HIV00545.1"/>
    <property type="molecule type" value="Genomic_DNA"/>
</dbReference>
<keyword evidence="2" id="KW-0813">Transport</keyword>
<feature type="transmembrane region" description="Helical" evidence="6">
    <location>
        <begin position="257"/>
        <end position="278"/>
    </location>
</feature>
<keyword evidence="3 6" id="KW-0812">Transmembrane</keyword>
<dbReference type="Pfam" id="PF03600">
    <property type="entry name" value="CitMHS"/>
    <property type="match status" value="1"/>
</dbReference>
<sequence length="380" mass="41381">MKHTSVGTKILHFFKHETVLIVSFLLAVVSAFFVPPSAAYLDSIDFGTLALLFSLMAVVAGIQNAGWFDRFAVRLSLRFRSYRQLALSLVVLCFFSSALITNDVALITFVPFSVVLLKKLNLTAKLPSLVVLETVAANLGSMLTPVGNPQNLYLFSTYDMRFADLFIAVAPYAALSLLMLILCVLPAKKSGFLPVNPPAAPPQKTDKKFLLFLYPALFILALTAVFRLVPAYIPCIASVVALLIVDRKALLRIDYGLLLTFLFLFIFIGNIGSLPSVSGTLSDIVAGNEVLSGIVVSQFCSNVPAAILLSRFTQDATALLVGVNLGGLGTLIASMASLISFRFVLKTDVKPLPYLLRFTLINLLFLACNLALWWLLKTFA</sequence>
<comment type="subcellular location">
    <subcellularLocation>
        <location evidence="1">Membrane</location>
        <topology evidence="1">Multi-pass membrane protein</topology>
    </subcellularLocation>
</comment>
<evidence type="ECO:0000313" key="9">
    <source>
        <dbReference type="Proteomes" id="UP000886891"/>
    </source>
</evidence>
<dbReference type="GO" id="GO:0016020">
    <property type="term" value="C:membrane"/>
    <property type="evidence" value="ECO:0007669"/>
    <property type="project" value="UniProtKB-SubCell"/>
</dbReference>
<feature type="transmembrane region" description="Helical" evidence="6">
    <location>
        <begin position="20"/>
        <end position="40"/>
    </location>
</feature>
<accession>A0A9D1ND06</accession>
<keyword evidence="5 6" id="KW-0472">Membrane</keyword>
<dbReference type="PANTHER" id="PTHR43568:SF1">
    <property type="entry name" value="P PROTEIN"/>
    <property type="match status" value="1"/>
</dbReference>
<reference evidence="8" key="2">
    <citation type="journal article" date="2021" name="PeerJ">
        <title>Extensive microbial diversity within the chicken gut microbiome revealed by metagenomics and culture.</title>
        <authorList>
            <person name="Gilroy R."/>
            <person name="Ravi A."/>
            <person name="Getino M."/>
            <person name="Pursley I."/>
            <person name="Horton D.L."/>
            <person name="Alikhan N.F."/>
            <person name="Baker D."/>
            <person name="Gharbi K."/>
            <person name="Hall N."/>
            <person name="Watson M."/>
            <person name="Adriaenssens E.M."/>
            <person name="Foster-Nyarko E."/>
            <person name="Jarju S."/>
            <person name="Secka A."/>
            <person name="Antonio M."/>
            <person name="Oren A."/>
            <person name="Chaudhuri R.R."/>
            <person name="La Ragione R."/>
            <person name="Hildebrand F."/>
            <person name="Pallen M.J."/>
        </authorList>
    </citation>
    <scope>NUCLEOTIDE SEQUENCE</scope>
    <source>
        <strain evidence="8">23406</strain>
    </source>
</reference>
<evidence type="ECO:0000256" key="5">
    <source>
        <dbReference type="ARBA" id="ARBA00023136"/>
    </source>
</evidence>
<feature type="transmembrane region" description="Helical" evidence="6">
    <location>
        <begin position="316"/>
        <end position="343"/>
    </location>
</feature>
<dbReference type="InterPro" id="IPR051475">
    <property type="entry name" value="Diverse_Ion_Transporter"/>
</dbReference>
<feature type="transmembrane region" description="Helical" evidence="6">
    <location>
        <begin position="290"/>
        <end position="309"/>
    </location>
</feature>